<organism evidence="2 3">
    <name type="scientific">Halogeometricum rufum</name>
    <dbReference type="NCBI Taxonomy" id="553469"/>
    <lineage>
        <taxon>Archaea</taxon>
        <taxon>Methanobacteriati</taxon>
        <taxon>Methanobacteriota</taxon>
        <taxon>Stenosarchaea group</taxon>
        <taxon>Halobacteria</taxon>
        <taxon>Halobacteriales</taxon>
        <taxon>Haloferacaceae</taxon>
        <taxon>Halogeometricum</taxon>
    </lineage>
</organism>
<keyword evidence="1" id="KW-0812">Transmembrane</keyword>
<evidence type="ECO:0000313" key="3">
    <source>
        <dbReference type="Proteomes" id="UP000198531"/>
    </source>
</evidence>
<dbReference type="OrthoDB" id="351217at2157"/>
<proteinExistence type="predicted"/>
<keyword evidence="3" id="KW-1185">Reference proteome</keyword>
<gene>
    <name evidence="2" type="ORF">SAMN04487947_1771</name>
</gene>
<sequence>MELRLDRFAAEPRGWETARVFVFGSLAFFGLYASFAVVSGTGDATMLVFGVANAMAGVAELLPKRRQRWVNALRAGAVGVLLLVVAGALGRLLG</sequence>
<dbReference type="STRING" id="553469.SAMN04487947_1771"/>
<reference evidence="3" key="1">
    <citation type="submission" date="2016-10" db="EMBL/GenBank/DDBJ databases">
        <authorList>
            <person name="Varghese N."/>
            <person name="Submissions S."/>
        </authorList>
    </citation>
    <scope>NUCLEOTIDE SEQUENCE [LARGE SCALE GENOMIC DNA]</scope>
    <source>
        <strain evidence="3">CGMCC 1.7736</strain>
    </source>
</reference>
<keyword evidence="1" id="KW-0472">Membrane</keyword>
<dbReference type="AlphaFoldDB" id="A0A1I6GWX1"/>
<feature type="transmembrane region" description="Helical" evidence="1">
    <location>
        <begin position="75"/>
        <end position="93"/>
    </location>
</feature>
<feature type="transmembrane region" description="Helical" evidence="1">
    <location>
        <begin position="44"/>
        <end position="63"/>
    </location>
</feature>
<evidence type="ECO:0000313" key="2">
    <source>
        <dbReference type="EMBL" id="SFR46744.1"/>
    </source>
</evidence>
<dbReference type="Proteomes" id="UP000198531">
    <property type="component" value="Unassembled WGS sequence"/>
</dbReference>
<dbReference type="InterPro" id="IPR058324">
    <property type="entry name" value="DUF8011"/>
</dbReference>
<evidence type="ECO:0000256" key="1">
    <source>
        <dbReference type="SAM" id="Phobius"/>
    </source>
</evidence>
<accession>A0A1I6GWX1</accession>
<dbReference type="Pfam" id="PF26041">
    <property type="entry name" value="DUF8011"/>
    <property type="match status" value="1"/>
</dbReference>
<feature type="transmembrane region" description="Helical" evidence="1">
    <location>
        <begin position="20"/>
        <end position="38"/>
    </location>
</feature>
<name>A0A1I6GWX1_9EURY</name>
<protein>
    <submittedName>
        <fullName evidence="2">Uncharacterized protein</fullName>
    </submittedName>
</protein>
<keyword evidence="1" id="KW-1133">Transmembrane helix</keyword>
<dbReference type="RefSeq" id="WP_089806519.1">
    <property type="nucleotide sequence ID" value="NZ_FOYT01000001.1"/>
</dbReference>
<dbReference type="EMBL" id="FOYT01000001">
    <property type="protein sequence ID" value="SFR46744.1"/>
    <property type="molecule type" value="Genomic_DNA"/>
</dbReference>